<name>A0A836CFU7_9STRA</name>
<gene>
    <name evidence="2" type="ORF">JKP88DRAFT_244550</name>
</gene>
<organism evidence="2 3">
    <name type="scientific">Tribonema minus</name>
    <dbReference type="NCBI Taxonomy" id="303371"/>
    <lineage>
        <taxon>Eukaryota</taxon>
        <taxon>Sar</taxon>
        <taxon>Stramenopiles</taxon>
        <taxon>Ochrophyta</taxon>
        <taxon>PX clade</taxon>
        <taxon>Xanthophyceae</taxon>
        <taxon>Tribonematales</taxon>
        <taxon>Tribonemataceae</taxon>
        <taxon>Tribonema</taxon>
    </lineage>
</organism>
<evidence type="ECO:0000313" key="3">
    <source>
        <dbReference type="Proteomes" id="UP000664859"/>
    </source>
</evidence>
<dbReference type="Proteomes" id="UP000664859">
    <property type="component" value="Unassembled WGS sequence"/>
</dbReference>
<accession>A0A836CFU7</accession>
<proteinExistence type="predicted"/>
<sequence>MSDAEHDLPPVRGGYLARSVGGLFRAPALRNTTTTPAVDVRHLCRAYAALPAGSAGSRRAREIAARVFHATGYPLTSMAATDAKVVFDKDGNFIENAPLPRLPEFARPATPERAAAEREAEPHEISYGCCTWASGRLLATLRQERRKLGDCGAAPMGMPLPPDMAVDAERPSLKRDDLEEQRAVAAGAAATATANNGAYELQGAVAAINTTLQHVQAAGVIEAPMSGSERSLRQRKRWRQQQQQQQRRRQAQCYGGTEWRRKQD</sequence>
<feature type="region of interest" description="Disordered" evidence="1">
    <location>
        <begin position="223"/>
        <end position="264"/>
    </location>
</feature>
<dbReference type="EMBL" id="JAFCMP010000146">
    <property type="protein sequence ID" value="KAG5184960.1"/>
    <property type="molecule type" value="Genomic_DNA"/>
</dbReference>
<keyword evidence="3" id="KW-1185">Reference proteome</keyword>
<comment type="caution">
    <text evidence="2">The sequence shown here is derived from an EMBL/GenBank/DDBJ whole genome shotgun (WGS) entry which is preliminary data.</text>
</comment>
<evidence type="ECO:0000313" key="2">
    <source>
        <dbReference type="EMBL" id="KAG5184960.1"/>
    </source>
</evidence>
<protein>
    <submittedName>
        <fullName evidence="2">Uncharacterized protein</fullName>
    </submittedName>
</protein>
<evidence type="ECO:0000256" key="1">
    <source>
        <dbReference type="SAM" id="MobiDB-lite"/>
    </source>
</evidence>
<dbReference type="AlphaFoldDB" id="A0A836CFU7"/>
<reference evidence="2" key="1">
    <citation type="submission" date="2021-02" db="EMBL/GenBank/DDBJ databases">
        <title>First Annotated Genome of the Yellow-green Alga Tribonema minus.</title>
        <authorList>
            <person name="Mahan K.M."/>
        </authorList>
    </citation>
    <scope>NUCLEOTIDE SEQUENCE</scope>
    <source>
        <strain evidence="2">UTEX B ZZ1240</strain>
    </source>
</reference>